<dbReference type="Pfam" id="PF00717">
    <property type="entry name" value="Peptidase_S24"/>
    <property type="match status" value="1"/>
</dbReference>
<dbReference type="Gene3D" id="2.10.109.10">
    <property type="entry name" value="Umud Fragment, subunit A"/>
    <property type="match status" value="1"/>
</dbReference>
<feature type="domain" description="Peptidase S24/S26A/S26B/S26C" evidence="1">
    <location>
        <begin position="22"/>
        <end position="128"/>
    </location>
</feature>
<dbReference type="SUPFAM" id="SSF51306">
    <property type="entry name" value="LexA/Signal peptidase"/>
    <property type="match status" value="1"/>
</dbReference>
<comment type="caution">
    <text evidence="2">The sequence shown here is derived from an EMBL/GenBank/DDBJ whole genome shotgun (WGS) entry which is preliminary data.</text>
</comment>
<dbReference type="PANTHER" id="PTHR33516">
    <property type="entry name" value="LEXA REPRESSOR"/>
    <property type="match status" value="1"/>
</dbReference>
<accession>A0AB38NR51</accession>
<gene>
    <name evidence="2" type="ORF">FC057_12515</name>
</gene>
<dbReference type="RefSeq" id="WP_102258399.1">
    <property type="nucleotide sequence ID" value="NZ_MDBG01000002.1"/>
</dbReference>
<dbReference type="PANTHER" id="PTHR33516:SF2">
    <property type="entry name" value="LEXA REPRESSOR-RELATED"/>
    <property type="match status" value="1"/>
</dbReference>
<evidence type="ECO:0000313" key="2">
    <source>
        <dbReference type="EMBL" id="TKG32632.1"/>
    </source>
</evidence>
<dbReference type="InterPro" id="IPR050077">
    <property type="entry name" value="LexA_repressor"/>
</dbReference>
<dbReference type="AlphaFoldDB" id="A0AB38NR51"/>
<protein>
    <submittedName>
        <fullName evidence="2">S24 family peptidase</fullName>
    </submittedName>
</protein>
<organism evidence="2 3">
    <name type="scientific">Vibrio tasmaniensis</name>
    <dbReference type="NCBI Taxonomy" id="212663"/>
    <lineage>
        <taxon>Bacteria</taxon>
        <taxon>Pseudomonadati</taxon>
        <taxon>Pseudomonadota</taxon>
        <taxon>Gammaproteobacteria</taxon>
        <taxon>Vibrionales</taxon>
        <taxon>Vibrionaceae</taxon>
        <taxon>Vibrio</taxon>
    </lineage>
</organism>
<evidence type="ECO:0000313" key="3">
    <source>
        <dbReference type="Proteomes" id="UP000308018"/>
    </source>
</evidence>
<dbReference type="InterPro" id="IPR039418">
    <property type="entry name" value="LexA-like"/>
</dbReference>
<sequence>MHKQYLSMNFFPITVDASITNFESPALDYAESNISIDELLIDDPNSMFFVRVSGDSMQGLRIFESDILVVNRKRLPEHLSIVVANYNGAFVVKRLNRHIPALVSIDYFGRESVVPITEDDTLQIEGVVTSTIRALVPEGFRL</sequence>
<dbReference type="Proteomes" id="UP000308018">
    <property type="component" value="Unassembled WGS sequence"/>
</dbReference>
<reference evidence="2 3" key="1">
    <citation type="submission" date="2019-04" db="EMBL/GenBank/DDBJ databases">
        <title>A reverse ecology approach based on a biological definition of microbial populations.</title>
        <authorList>
            <person name="Arevalo P."/>
            <person name="Vaninsberghe D."/>
            <person name="Elsherbini J."/>
            <person name="Gore J."/>
            <person name="Polz M."/>
        </authorList>
    </citation>
    <scope>NUCLEOTIDE SEQUENCE [LARGE SCALE GENOMIC DNA]</scope>
    <source>
        <strain evidence="2 3">10N.222.45.A8</strain>
    </source>
</reference>
<dbReference type="EMBL" id="SYVV01000021">
    <property type="protein sequence ID" value="TKG32632.1"/>
    <property type="molecule type" value="Genomic_DNA"/>
</dbReference>
<proteinExistence type="predicted"/>
<evidence type="ECO:0000259" key="1">
    <source>
        <dbReference type="Pfam" id="PF00717"/>
    </source>
</evidence>
<dbReference type="InterPro" id="IPR015927">
    <property type="entry name" value="Peptidase_S24_S26A/B/C"/>
</dbReference>
<dbReference type="InterPro" id="IPR036286">
    <property type="entry name" value="LexA/Signal_pep-like_sf"/>
</dbReference>
<name>A0AB38NR51_9VIBR</name>
<dbReference type="CDD" id="cd06529">
    <property type="entry name" value="S24_LexA-like"/>
    <property type="match status" value="1"/>
</dbReference>